<dbReference type="AlphaFoldDB" id="A0A0C1H280"/>
<evidence type="ECO:0000313" key="2">
    <source>
        <dbReference type="Proteomes" id="UP000031390"/>
    </source>
</evidence>
<accession>A0A0C1H280</accession>
<protein>
    <submittedName>
        <fullName evidence="1">Uncharacterized protein</fullName>
    </submittedName>
</protein>
<sequence length="53" mass="6059">MKRFYLNDNKSVSKIRSVNPIKRSSESPSSFSDDLFDFQLAQLPFTRPCACDA</sequence>
<name>A0A0C1H280_9NEIS</name>
<proteinExistence type="predicted"/>
<evidence type="ECO:0000313" key="1">
    <source>
        <dbReference type="EMBL" id="KIC12540.1"/>
    </source>
</evidence>
<gene>
    <name evidence="1" type="ORF">MCC93_04590</name>
</gene>
<reference evidence="1 2" key="1">
    <citation type="submission" date="2014-12" db="EMBL/GenBank/DDBJ databases">
        <title>Genome sequence of Morococcus cerebrosus.</title>
        <authorList>
            <person name="Shin S.-K."/>
            <person name="Yi H."/>
        </authorList>
    </citation>
    <scope>NUCLEOTIDE SEQUENCE [LARGE SCALE GENOMIC DNA]</scope>
    <source>
        <strain evidence="1 2">CIP 81.93</strain>
    </source>
</reference>
<dbReference type="EMBL" id="JUFZ01000016">
    <property type="protein sequence ID" value="KIC12540.1"/>
    <property type="molecule type" value="Genomic_DNA"/>
</dbReference>
<comment type="caution">
    <text evidence="1">The sequence shown here is derived from an EMBL/GenBank/DDBJ whole genome shotgun (WGS) entry which is preliminary data.</text>
</comment>
<dbReference type="Proteomes" id="UP000031390">
    <property type="component" value="Unassembled WGS sequence"/>
</dbReference>
<organism evidence="1 2">
    <name type="scientific">Morococcus cerebrosus</name>
    <dbReference type="NCBI Taxonomy" id="1056807"/>
    <lineage>
        <taxon>Bacteria</taxon>
        <taxon>Pseudomonadati</taxon>
        <taxon>Pseudomonadota</taxon>
        <taxon>Betaproteobacteria</taxon>
        <taxon>Neisseriales</taxon>
        <taxon>Neisseriaceae</taxon>
        <taxon>Morococcus</taxon>
    </lineage>
</organism>